<feature type="signal peptide" evidence="2">
    <location>
        <begin position="1"/>
        <end position="25"/>
    </location>
</feature>
<dbReference type="RefSeq" id="WP_147086910.1">
    <property type="nucleotide sequence ID" value="NZ_VORM01000013.1"/>
</dbReference>
<accession>A0A5C6ZFV7</accession>
<dbReference type="SUPFAM" id="SSF53474">
    <property type="entry name" value="alpha/beta-Hydrolases"/>
    <property type="match status" value="1"/>
</dbReference>
<dbReference type="PANTHER" id="PTHR42776:SF27">
    <property type="entry name" value="DIPEPTIDYL PEPTIDASE FAMILY MEMBER 6"/>
    <property type="match status" value="1"/>
</dbReference>
<dbReference type="InterPro" id="IPR011042">
    <property type="entry name" value="6-blade_b-propeller_TolB-like"/>
</dbReference>
<dbReference type="SUPFAM" id="SSF82171">
    <property type="entry name" value="DPP6 N-terminal domain-like"/>
    <property type="match status" value="1"/>
</dbReference>
<evidence type="ECO:0000256" key="2">
    <source>
        <dbReference type="SAM" id="SignalP"/>
    </source>
</evidence>
<evidence type="ECO:0000259" key="3">
    <source>
        <dbReference type="Pfam" id="PF00326"/>
    </source>
</evidence>
<keyword evidence="5" id="KW-1185">Reference proteome</keyword>
<proteinExistence type="predicted"/>
<dbReference type="GO" id="GO:0004252">
    <property type="term" value="F:serine-type endopeptidase activity"/>
    <property type="evidence" value="ECO:0007669"/>
    <property type="project" value="TreeGrafter"/>
</dbReference>
<evidence type="ECO:0000313" key="5">
    <source>
        <dbReference type="Proteomes" id="UP000321578"/>
    </source>
</evidence>
<feature type="domain" description="Peptidase S9 prolyl oligopeptidase catalytic" evidence="3">
    <location>
        <begin position="548"/>
        <end position="762"/>
    </location>
</feature>
<dbReference type="Proteomes" id="UP000321578">
    <property type="component" value="Unassembled WGS sequence"/>
</dbReference>
<keyword evidence="2" id="KW-0732">Signal</keyword>
<protein>
    <submittedName>
        <fullName evidence="4">S9 family peptidase</fullName>
    </submittedName>
</protein>
<sequence>MKNCITKLRYIISVVSLLCTVVSGAQNIEGTWTGELEVQGVTVEMSFNVSETDGVYSSTFDMPLQGAIGIPLENTEFENSVLTIESEKYKLKYIGELNEGQLKGTYTQLGKAYVFNLNKTEKSLPGDTALPSSEEELRKIAALETEQFKYSVEDFFEKPSLSMFRISPDGNYISYRKKDENGKNNVIVKDLRTQKEMVAIYEKEDLVRSYFWKGNDRLIYLQDKGGNENYHLFGANPDGSNNVELTPYDKTMVQLANVLQNDPNHMVITMNKDNEQLFEPYKININTGKLEKLFDNTDPTTPISGYTFDNDGVLRAYSKLQEGKYFENFYKNSETNEFEFRNQTDFENNDGILAFDYTTNNPDDVYLVSNLDSDKYEVYKYDMKTNKKLATVFKNDTYEISSMVISSKNRNYEIDYYSYQGAKNTMVPVSKLYKNIYERLTKEFGDKEISILSYDKNETQFIVHISSDKLRGIYYLYNIETNAIEELANMLPHLEEKDMAEMRPISFISRDGKTLHGYITLPKAALNGKSVPLVLNPHGGPFGVRDSWTFSDEAQLFASRGYATLRVNYRGSGGYGKAFQISGHKQIGRAMIDDLEDGVKYVINQGWIDEERVAVYGASYGGLATLQSLIKTPGMYVCGVDYVGVSNLFSQLENFSGVRKSYIQWYKDRYYDPENTIEHKIMTDASPALNADKISQPLLVIQGANDPRVKIEQADQIVKNMRARGIDVPYMVKYDEGHGFAHEANRIELYETILGFFAQHLK</sequence>
<dbReference type="GO" id="GO:0006508">
    <property type="term" value="P:proteolysis"/>
    <property type="evidence" value="ECO:0007669"/>
    <property type="project" value="InterPro"/>
</dbReference>
<dbReference type="Gene3D" id="2.120.10.30">
    <property type="entry name" value="TolB, C-terminal domain"/>
    <property type="match status" value="1"/>
</dbReference>
<dbReference type="Pfam" id="PF00326">
    <property type="entry name" value="Peptidase_S9"/>
    <property type="match status" value="1"/>
</dbReference>
<evidence type="ECO:0000313" key="4">
    <source>
        <dbReference type="EMBL" id="TXD88541.1"/>
    </source>
</evidence>
<dbReference type="EMBL" id="VORO01000013">
    <property type="protein sequence ID" value="TXD88541.1"/>
    <property type="molecule type" value="Genomic_DNA"/>
</dbReference>
<comment type="caution">
    <text evidence="4">The sequence shown here is derived from an EMBL/GenBank/DDBJ whole genome shotgun (WGS) entry which is preliminary data.</text>
</comment>
<dbReference type="OrthoDB" id="108903at2"/>
<feature type="chain" id="PRO_5022776970" evidence="2">
    <location>
        <begin position="26"/>
        <end position="762"/>
    </location>
</feature>
<dbReference type="Gene3D" id="3.40.50.1820">
    <property type="entry name" value="alpha/beta hydrolase"/>
    <property type="match status" value="1"/>
</dbReference>
<dbReference type="PANTHER" id="PTHR42776">
    <property type="entry name" value="SERINE PEPTIDASE S9 FAMILY MEMBER"/>
    <property type="match status" value="1"/>
</dbReference>
<organism evidence="4 5">
    <name type="scientific">Subsaximicrobium wynnwilliamsii</name>
    <dbReference type="NCBI Taxonomy" id="291179"/>
    <lineage>
        <taxon>Bacteria</taxon>
        <taxon>Pseudomonadati</taxon>
        <taxon>Bacteroidota</taxon>
        <taxon>Flavobacteriia</taxon>
        <taxon>Flavobacteriales</taxon>
        <taxon>Flavobacteriaceae</taxon>
        <taxon>Subsaximicrobium</taxon>
    </lineage>
</organism>
<dbReference type="InterPro" id="IPR029058">
    <property type="entry name" value="AB_hydrolase_fold"/>
</dbReference>
<reference evidence="4 5" key="1">
    <citation type="submission" date="2019-08" db="EMBL/GenBank/DDBJ databases">
        <title>Genomes of Subsaximicrobium wynnwilliamsii strains.</title>
        <authorList>
            <person name="Bowman J.P."/>
        </authorList>
    </citation>
    <scope>NUCLEOTIDE SEQUENCE [LARGE SCALE GENOMIC DNA]</scope>
    <source>
        <strain evidence="4 5">2-80-2</strain>
    </source>
</reference>
<dbReference type="InterPro" id="IPR001375">
    <property type="entry name" value="Peptidase_S9_cat"/>
</dbReference>
<keyword evidence="1" id="KW-0378">Hydrolase</keyword>
<evidence type="ECO:0000256" key="1">
    <source>
        <dbReference type="ARBA" id="ARBA00022801"/>
    </source>
</evidence>
<name>A0A5C6ZFV7_9FLAO</name>
<dbReference type="AlphaFoldDB" id="A0A5C6ZFV7"/>
<gene>
    <name evidence="4" type="ORF">ESY86_12435</name>
</gene>